<dbReference type="RefSeq" id="WP_379759002.1">
    <property type="nucleotide sequence ID" value="NZ_JBHSMR010000013.1"/>
</dbReference>
<evidence type="ECO:0000313" key="1">
    <source>
        <dbReference type="EMBL" id="MFC5480169.1"/>
    </source>
</evidence>
<accession>A0ABW0MPP5</accession>
<reference evidence="2" key="1">
    <citation type="journal article" date="2019" name="Int. J. Syst. Evol. Microbiol.">
        <title>The Global Catalogue of Microorganisms (GCM) 10K type strain sequencing project: providing services to taxonomists for standard genome sequencing and annotation.</title>
        <authorList>
            <consortium name="The Broad Institute Genomics Platform"/>
            <consortium name="The Broad Institute Genome Sequencing Center for Infectious Disease"/>
            <person name="Wu L."/>
            <person name="Ma J."/>
        </authorList>
    </citation>
    <scope>NUCLEOTIDE SEQUENCE [LARGE SCALE GENOMIC DNA]</scope>
    <source>
        <strain evidence="2">CCUG 43111</strain>
    </source>
</reference>
<dbReference type="Proteomes" id="UP001596101">
    <property type="component" value="Unassembled WGS sequence"/>
</dbReference>
<evidence type="ECO:0000313" key="2">
    <source>
        <dbReference type="Proteomes" id="UP001596101"/>
    </source>
</evidence>
<sequence length="68" mass="7166">MEFVPALGHAARSRANAPALWRKRIQSGGKALSIEEKPQVLKSHYTVTGPYFGDGGVCAIAASLLLSA</sequence>
<comment type="caution">
    <text evidence="1">The sequence shown here is derived from an EMBL/GenBank/DDBJ whole genome shotgun (WGS) entry which is preliminary data.</text>
</comment>
<organism evidence="1 2">
    <name type="scientific">Massilia suwonensis</name>
    <dbReference type="NCBI Taxonomy" id="648895"/>
    <lineage>
        <taxon>Bacteria</taxon>
        <taxon>Pseudomonadati</taxon>
        <taxon>Pseudomonadota</taxon>
        <taxon>Betaproteobacteria</taxon>
        <taxon>Burkholderiales</taxon>
        <taxon>Oxalobacteraceae</taxon>
        <taxon>Telluria group</taxon>
        <taxon>Massilia</taxon>
    </lineage>
</organism>
<name>A0ABW0MPP5_9BURK</name>
<dbReference type="EMBL" id="JBHSMR010000013">
    <property type="protein sequence ID" value="MFC5480169.1"/>
    <property type="molecule type" value="Genomic_DNA"/>
</dbReference>
<gene>
    <name evidence="1" type="ORF">ACFPQ5_18380</name>
</gene>
<keyword evidence="2" id="KW-1185">Reference proteome</keyword>
<proteinExistence type="predicted"/>
<protein>
    <submittedName>
        <fullName evidence="1">Uncharacterized protein</fullName>
    </submittedName>
</protein>